<dbReference type="EMBL" id="ML996711">
    <property type="protein sequence ID" value="KAF2395769.1"/>
    <property type="molecule type" value="Genomic_DNA"/>
</dbReference>
<reference evidence="1" key="1">
    <citation type="journal article" date="2020" name="Stud. Mycol.">
        <title>101 Dothideomycetes genomes: a test case for predicting lifestyles and emergence of pathogens.</title>
        <authorList>
            <person name="Haridas S."/>
            <person name="Albert R."/>
            <person name="Binder M."/>
            <person name="Bloem J."/>
            <person name="Labutti K."/>
            <person name="Salamov A."/>
            <person name="Andreopoulos B."/>
            <person name="Baker S."/>
            <person name="Barry K."/>
            <person name="Bills G."/>
            <person name="Bluhm B."/>
            <person name="Cannon C."/>
            <person name="Castanera R."/>
            <person name="Culley D."/>
            <person name="Daum C."/>
            <person name="Ezra D."/>
            <person name="Gonzalez J."/>
            <person name="Henrissat B."/>
            <person name="Kuo A."/>
            <person name="Liang C."/>
            <person name="Lipzen A."/>
            <person name="Lutzoni F."/>
            <person name="Magnuson J."/>
            <person name="Mondo S."/>
            <person name="Nolan M."/>
            <person name="Ohm R."/>
            <person name="Pangilinan J."/>
            <person name="Park H.-J."/>
            <person name="Ramirez L."/>
            <person name="Alfaro M."/>
            <person name="Sun H."/>
            <person name="Tritt A."/>
            <person name="Yoshinaga Y."/>
            <person name="Zwiers L.-H."/>
            <person name="Turgeon B."/>
            <person name="Goodwin S."/>
            <person name="Spatafora J."/>
            <person name="Crous P."/>
            <person name="Grigoriev I."/>
        </authorList>
    </citation>
    <scope>NUCLEOTIDE SEQUENCE</scope>
    <source>
        <strain evidence="1">CBS 262.69</strain>
    </source>
</reference>
<keyword evidence="2" id="KW-1185">Reference proteome</keyword>
<dbReference type="AlphaFoldDB" id="A0A6G1HIT0"/>
<organism evidence="1 2">
    <name type="scientific">Trichodelitschia bisporula</name>
    <dbReference type="NCBI Taxonomy" id="703511"/>
    <lineage>
        <taxon>Eukaryota</taxon>
        <taxon>Fungi</taxon>
        <taxon>Dikarya</taxon>
        <taxon>Ascomycota</taxon>
        <taxon>Pezizomycotina</taxon>
        <taxon>Dothideomycetes</taxon>
        <taxon>Dothideomycetes incertae sedis</taxon>
        <taxon>Phaeotrichales</taxon>
        <taxon>Phaeotrichaceae</taxon>
        <taxon>Trichodelitschia</taxon>
    </lineage>
</organism>
<name>A0A6G1HIT0_9PEZI</name>
<accession>A0A6G1HIT0</accession>
<dbReference type="OrthoDB" id="3791344at2759"/>
<proteinExistence type="predicted"/>
<sequence length="56" mass="6163">MADNYGANHTCLRALSASLKTDFGVIYPAATRRLRSIGHVVNLAYKASASRLTRWP</sequence>
<gene>
    <name evidence="1" type="ORF">EJ06DRAFT_263077</name>
</gene>
<evidence type="ECO:0000313" key="2">
    <source>
        <dbReference type="Proteomes" id="UP000799640"/>
    </source>
</evidence>
<dbReference type="Proteomes" id="UP000799640">
    <property type="component" value="Unassembled WGS sequence"/>
</dbReference>
<protein>
    <submittedName>
        <fullName evidence="1">Uncharacterized protein</fullName>
    </submittedName>
</protein>
<evidence type="ECO:0000313" key="1">
    <source>
        <dbReference type="EMBL" id="KAF2395769.1"/>
    </source>
</evidence>